<sequence length="63" mass="7200">MAMLEELYTKDAIAQEPPSYEYVTAIEVELSHKTYSPERISSWSLSHITRQYSTVYALASCPL</sequence>
<organism evidence="1 2">
    <name type="scientific">Reticulibacter mediterranei</name>
    <dbReference type="NCBI Taxonomy" id="2778369"/>
    <lineage>
        <taxon>Bacteria</taxon>
        <taxon>Bacillati</taxon>
        <taxon>Chloroflexota</taxon>
        <taxon>Ktedonobacteria</taxon>
        <taxon>Ktedonobacterales</taxon>
        <taxon>Reticulibacteraceae</taxon>
        <taxon>Reticulibacter</taxon>
    </lineage>
</organism>
<accession>A0A8J3N2Z8</accession>
<proteinExistence type="predicted"/>
<name>A0A8J3N2Z8_9CHLR</name>
<protein>
    <submittedName>
        <fullName evidence="1">Uncharacterized protein</fullName>
    </submittedName>
</protein>
<gene>
    <name evidence="1" type="ORF">KSF_065500</name>
</gene>
<reference evidence="1" key="1">
    <citation type="submission" date="2020-10" db="EMBL/GenBank/DDBJ databases">
        <title>Taxonomic study of unclassified bacteria belonging to the class Ktedonobacteria.</title>
        <authorList>
            <person name="Yabe S."/>
            <person name="Wang C.M."/>
            <person name="Zheng Y."/>
            <person name="Sakai Y."/>
            <person name="Cavaletti L."/>
            <person name="Monciardini P."/>
            <person name="Donadio S."/>
        </authorList>
    </citation>
    <scope>NUCLEOTIDE SEQUENCE</scope>
    <source>
        <strain evidence="1">ID150040</strain>
    </source>
</reference>
<evidence type="ECO:0000313" key="2">
    <source>
        <dbReference type="Proteomes" id="UP000597444"/>
    </source>
</evidence>
<dbReference type="AlphaFoldDB" id="A0A8J3N2Z8"/>
<dbReference type="Proteomes" id="UP000597444">
    <property type="component" value="Unassembled WGS sequence"/>
</dbReference>
<comment type="caution">
    <text evidence="1">The sequence shown here is derived from an EMBL/GenBank/DDBJ whole genome shotgun (WGS) entry which is preliminary data.</text>
</comment>
<keyword evidence="2" id="KW-1185">Reference proteome</keyword>
<dbReference type="EMBL" id="BNJK01000001">
    <property type="protein sequence ID" value="GHO96502.1"/>
    <property type="molecule type" value="Genomic_DNA"/>
</dbReference>
<evidence type="ECO:0000313" key="1">
    <source>
        <dbReference type="EMBL" id="GHO96502.1"/>
    </source>
</evidence>